<evidence type="ECO:0000313" key="7">
    <source>
        <dbReference type="EMBL" id="SFU55061.1"/>
    </source>
</evidence>
<dbReference type="EMBL" id="FPBT01000011">
    <property type="protein sequence ID" value="SFU55061.1"/>
    <property type="molecule type" value="Genomic_DNA"/>
</dbReference>
<evidence type="ECO:0000256" key="3">
    <source>
        <dbReference type="ARBA" id="ARBA00022692"/>
    </source>
</evidence>
<evidence type="ECO:0000256" key="6">
    <source>
        <dbReference type="SAM" id="Phobius"/>
    </source>
</evidence>
<dbReference type="STRING" id="155865.SAMN05216515_11247"/>
<dbReference type="GeneID" id="78355022"/>
<dbReference type="PANTHER" id="PTHR33545:SF5">
    <property type="entry name" value="UPF0750 MEMBRANE PROTEIN YITT"/>
    <property type="match status" value="1"/>
</dbReference>
<dbReference type="Pfam" id="PF02588">
    <property type="entry name" value="YitT_membrane"/>
    <property type="match status" value="1"/>
</dbReference>
<evidence type="ECO:0000256" key="2">
    <source>
        <dbReference type="ARBA" id="ARBA00022475"/>
    </source>
</evidence>
<dbReference type="GO" id="GO:0005886">
    <property type="term" value="C:plasma membrane"/>
    <property type="evidence" value="ECO:0007669"/>
    <property type="project" value="UniProtKB-SubCell"/>
</dbReference>
<organism evidence="7 8">
    <name type="scientific">Eubacterium pyruvativorans</name>
    <dbReference type="NCBI Taxonomy" id="155865"/>
    <lineage>
        <taxon>Bacteria</taxon>
        <taxon>Bacillati</taxon>
        <taxon>Bacillota</taxon>
        <taxon>Clostridia</taxon>
        <taxon>Eubacteriales</taxon>
        <taxon>Eubacteriaceae</taxon>
        <taxon>Eubacterium</taxon>
    </lineage>
</organism>
<dbReference type="InterPro" id="IPR051461">
    <property type="entry name" value="UPF0750_membrane"/>
</dbReference>
<dbReference type="PANTHER" id="PTHR33545">
    <property type="entry name" value="UPF0750 MEMBRANE PROTEIN YITT-RELATED"/>
    <property type="match status" value="1"/>
</dbReference>
<keyword evidence="4 6" id="KW-1133">Transmembrane helix</keyword>
<feature type="transmembrane region" description="Helical" evidence="6">
    <location>
        <begin position="177"/>
        <end position="198"/>
    </location>
</feature>
<name>A0A1I7H304_9FIRM</name>
<protein>
    <submittedName>
        <fullName evidence="7">Uncharacterized 5xTM membrane BCR, YitT family COG1284</fullName>
    </submittedName>
</protein>
<gene>
    <name evidence="7" type="ORF">SAMN05216508_11147</name>
</gene>
<reference evidence="7 8" key="1">
    <citation type="submission" date="2016-10" db="EMBL/GenBank/DDBJ databases">
        <authorList>
            <person name="de Groot N.N."/>
        </authorList>
    </citation>
    <scope>NUCLEOTIDE SEQUENCE [LARGE SCALE GENOMIC DNA]</scope>
    <source>
        <strain evidence="7 8">KHGC13</strain>
    </source>
</reference>
<proteinExistence type="predicted"/>
<evidence type="ECO:0000256" key="5">
    <source>
        <dbReference type="ARBA" id="ARBA00023136"/>
    </source>
</evidence>
<evidence type="ECO:0000256" key="1">
    <source>
        <dbReference type="ARBA" id="ARBA00004651"/>
    </source>
</evidence>
<feature type="transmembrane region" description="Helical" evidence="6">
    <location>
        <begin position="110"/>
        <end position="129"/>
    </location>
</feature>
<evidence type="ECO:0000313" key="8">
    <source>
        <dbReference type="Proteomes" id="UP000198817"/>
    </source>
</evidence>
<keyword evidence="5 6" id="KW-0472">Membrane</keyword>
<evidence type="ECO:0000256" key="4">
    <source>
        <dbReference type="ARBA" id="ARBA00022989"/>
    </source>
</evidence>
<dbReference type="RefSeq" id="WP_163427681.1">
    <property type="nucleotide sequence ID" value="NZ_CACVNK010000038.1"/>
</dbReference>
<sequence>MKRNKVSHAALTLLLVTAGNILYAAAVKLFLLPAGLLTGGTTGISLAVRHFTGFDLSGFILVFNVLMLVLGWFLIGRSFAMTTIVSTFVYPLSLKLLDRTLGDIILTRDILLCTVFSGLGIGLALGIVIRSGASTGGMDIPPLILNKYFRIPVALSLYIFDFIILLLQAAYSPTEKILYGLLLVLIYTVVLNKVLTVLPDTHHMLHQKTDHRDARPAAGAQ</sequence>
<keyword evidence="8" id="KW-1185">Reference proteome</keyword>
<dbReference type="Proteomes" id="UP000198817">
    <property type="component" value="Unassembled WGS sequence"/>
</dbReference>
<feature type="transmembrane region" description="Helical" evidence="6">
    <location>
        <begin position="59"/>
        <end position="90"/>
    </location>
</feature>
<accession>A0A1I7H304</accession>
<dbReference type="InterPro" id="IPR003740">
    <property type="entry name" value="YitT"/>
</dbReference>
<keyword evidence="3 6" id="KW-0812">Transmembrane</keyword>
<feature type="transmembrane region" description="Helical" evidence="6">
    <location>
        <begin position="149"/>
        <end position="171"/>
    </location>
</feature>
<comment type="subcellular location">
    <subcellularLocation>
        <location evidence="1">Cell membrane</location>
        <topology evidence="1">Multi-pass membrane protein</topology>
    </subcellularLocation>
</comment>
<keyword evidence="2" id="KW-1003">Cell membrane</keyword>
<dbReference type="AlphaFoldDB" id="A0A1I7H304"/>